<keyword evidence="6" id="KW-0285">Flavoprotein</keyword>
<gene>
    <name evidence="16" type="ORF">DYB25_010461</name>
</gene>
<dbReference type="InterPro" id="IPR007867">
    <property type="entry name" value="GMC_OxRtase_C"/>
</dbReference>
<name>A0A397A2I9_APHAT</name>
<keyword evidence="8" id="KW-0274">FAD</keyword>
<sequence>MTLLSDQQKTTLAAIVSAFVAPLSEEDAAGVVAEHLKDVQDNSVARTKALEAFAQMPPPDLGVVDTIASKLAFFPADKRNEFLQVLDLLATGWGTYLLTGSTRFVPFHDLALADREHALLNLSQSRFALLRSLFRALKALSHLCTFAQQVTADTGDTNPYWEPLQYTAAELAQAGYRVLVLEQGKFHHPADSTFGEMEEYEKQYADSVFLHSVPNQVLLDGCAKLNFPVHAIPQNTNGHTHSCGFCSLGCPYGEKQGSHVTWLQDAAAAGAKFIAGCKVDKVTYTDNVATGVEGTVLDGKVSIVVHAKTVVSACGGVYSPALLLRSGLQNPNIGRNMRLHPVTTIYGFLPTKVVKSWEGSIMTSVTDVVSNVHGNGYNVHNNQVMTWHLLRRSFDRRYGARLETPTSLLGATSSLLPWRGNVDFTRLLLQVPHLSGVVTIVRDCDSPIQVKIDATGQFSWFFAIGRPRVHFELGPKDTKSMVEGMIASAKILLSQGAIEVNTSHLSVPALRLDTPEDRANPVECETTQAWFRQLRAMGIPVNSLGIFSAHQMSSCRMAATPAKGAVNSDGETWDVQGLYVADSSVFPTASGVK</sequence>
<evidence type="ECO:0000256" key="7">
    <source>
        <dbReference type="ARBA" id="ARBA00022692"/>
    </source>
</evidence>
<dbReference type="Proteomes" id="UP000266239">
    <property type="component" value="Unassembled WGS sequence"/>
</dbReference>
<keyword evidence="10 12" id="KW-0560">Oxidoreductase</keyword>
<accession>A0A397A2I9</accession>
<comment type="subcellular location">
    <subcellularLocation>
        <location evidence="3">Membrane</location>
    </subcellularLocation>
</comment>
<feature type="domain" description="Glucose-methanol-choline oxidoreductase N-terminal" evidence="14">
    <location>
        <begin position="211"/>
        <end position="342"/>
    </location>
</feature>
<dbReference type="GO" id="GO:0016020">
    <property type="term" value="C:membrane"/>
    <property type="evidence" value="ECO:0007669"/>
    <property type="project" value="UniProtKB-SubCell"/>
</dbReference>
<evidence type="ECO:0000256" key="9">
    <source>
        <dbReference type="ARBA" id="ARBA00022989"/>
    </source>
</evidence>
<evidence type="ECO:0000256" key="11">
    <source>
        <dbReference type="ARBA" id="ARBA00023136"/>
    </source>
</evidence>
<dbReference type="Gene3D" id="3.50.50.60">
    <property type="entry name" value="FAD/NAD(P)-binding domain"/>
    <property type="match status" value="2"/>
</dbReference>
<dbReference type="InterPro" id="IPR036188">
    <property type="entry name" value="FAD/NAD-bd_sf"/>
</dbReference>
<dbReference type="Pfam" id="PF05199">
    <property type="entry name" value="GMC_oxred_C"/>
    <property type="match status" value="1"/>
</dbReference>
<reference evidence="16 17" key="1">
    <citation type="submission" date="2018-08" db="EMBL/GenBank/DDBJ databases">
        <title>Aphanomyces genome sequencing and annotation.</title>
        <authorList>
            <person name="Minardi D."/>
            <person name="Oidtmann B."/>
            <person name="Van Der Giezen M."/>
            <person name="Studholme D.J."/>
        </authorList>
    </citation>
    <scope>NUCLEOTIDE SEQUENCE [LARGE SCALE GENOMIC DNA]</scope>
    <source>
        <strain evidence="16 17">Yx</strain>
    </source>
</reference>
<dbReference type="SUPFAM" id="SSF51905">
    <property type="entry name" value="FAD/NAD(P)-binding domain"/>
    <property type="match status" value="1"/>
</dbReference>
<evidence type="ECO:0000256" key="2">
    <source>
        <dbReference type="ARBA" id="ARBA00003842"/>
    </source>
</evidence>
<feature type="active site" description="Proton acceptor" evidence="13">
    <location>
        <position position="550"/>
    </location>
</feature>
<evidence type="ECO:0000259" key="15">
    <source>
        <dbReference type="Pfam" id="PF05199"/>
    </source>
</evidence>
<protein>
    <recommendedName>
        <fullName evidence="5 12">Long-chain-alcohol oxidase</fullName>
        <ecNumber evidence="5 12">1.1.3.20</ecNumber>
    </recommendedName>
</protein>
<feature type="domain" description="Glucose-methanol-choline oxidoreductase C-terminal" evidence="15">
    <location>
        <begin position="467"/>
        <end position="592"/>
    </location>
</feature>
<evidence type="ECO:0000256" key="3">
    <source>
        <dbReference type="ARBA" id="ARBA00004370"/>
    </source>
</evidence>
<dbReference type="EMBL" id="QUTA01010473">
    <property type="protein sequence ID" value="RHX99590.1"/>
    <property type="molecule type" value="Genomic_DNA"/>
</dbReference>
<evidence type="ECO:0000256" key="5">
    <source>
        <dbReference type="ARBA" id="ARBA00013125"/>
    </source>
</evidence>
<dbReference type="InterPro" id="IPR012400">
    <property type="entry name" value="Long_Oxdase"/>
</dbReference>
<evidence type="ECO:0000256" key="12">
    <source>
        <dbReference type="PIRNR" id="PIRNR028937"/>
    </source>
</evidence>
<dbReference type="GO" id="GO:0046577">
    <property type="term" value="F:long-chain-alcohol oxidase activity"/>
    <property type="evidence" value="ECO:0007669"/>
    <property type="project" value="UniProtKB-EC"/>
</dbReference>
<organism evidence="16 17">
    <name type="scientific">Aphanomyces astaci</name>
    <name type="common">Crayfish plague agent</name>
    <dbReference type="NCBI Taxonomy" id="112090"/>
    <lineage>
        <taxon>Eukaryota</taxon>
        <taxon>Sar</taxon>
        <taxon>Stramenopiles</taxon>
        <taxon>Oomycota</taxon>
        <taxon>Saprolegniomycetes</taxon>
        <taxon>Saprolegniales</taxon>
        <taxon>Verrucalvaceae</taxon>
        <taxon>Aphanomyces</taxon>
    </lineage>
</organism>
<evidence type="ECO:0000259" key="14">
    <source>
        <dbReference type="Pfam" id="PF00732"/>
    </source>
</evidence>
<dbReference type="EC" id="1.1.3.20" evidence="5 12"/>
<dbReference type="Pfam" id="PF00732">
    <property type="entry name" value="GMC_oxred_N"/>
    <property type="match status" value="1"/>
</dbReference>
<evidence type="ECO:0000313" key="17">
    <source>
        <dbReference type="Proteomes" id="UP000266239"/>
    </source>
</evidence>
<dbReference type="AlphaFoldDB" id="A0A397A2I9"/>
<comment type="catalytic activity">
    <reaction evidence="1 12">
        <text>a long-chain primary fatty alcohol + O2 = a long-chain fatty aldehyde + H2O2</text>
        <dbReference type="Rhea" id="RHEA:22756"/>
        <dbReference type="ChEBI" id="CHEBI:15379"/>
        <dbReference type="ChEBI" id="CHEBI:16240"/>
        <dbReference type="ChEBI" id="CHEBI:17176"/>
        <dbReference type="ChEBI" id="CHEBI:77396"/>
        <dbReference type="EC" id="1.1.3.20"/>
    </reaction>
</comment>
<dbReference type="InterPro" id="IPR000172">
    <property type="entry name" value="GMC_OxRdtase_N"/>
</dbReference>
<evidence type="ECO:0000256" key="8">
    <source>
        <dbReference type="ARBA" id="ARBA00022827"/>
    </source>
</evidence>
<keyword evidence="7" id="KW-0812">Transmembrane</keyword>
<proteinExistence type="inferred from homology"/>
<evidence type="ECO:0000256" key="1">
    <source>
        <dbReference type="ARBA" id="ARBA00000920"/>
    </source>
</evidence>
<evidence type="ECO:0000256" key="6">
    <source>
        <dbReference type="ARBA" id="ARBA00022630"/>
    </source>
</evidence>
<evidence type="ECO:0000313" key="16">
    <source>
        <dbReference type="EMBL" id="RHX99590.1"/>
    </source>
</evidence>
<dbReference type="PANTHER" id="PTHR46056:SF12">
    <property type="entry name" value="LONG-CHAIN-ALCOHOL OXIDASE"/>
    <property type="match status" value="1"/>
</dbReference>
<dbReference type="GO" id="GO:0050660">
    <property type="term" value="F:flavin adenine dinucleotide binding"/>
    <property type="evidence" value="ECO:0007669"/>
    <property type="project" value="InterPro"/>
</dbReference>
<comment type="function">
    <text evidence="2">Long-chain fatty alcohol oxidase involved in the omega-oxidation pathway of lipid degradation.</text>
</comment>
<dbReference type="PIRSF" id="PIRSF028937">
    <property type="entry name" value="Lg_Ch_AO"/>
    <property type="match status" value="1"/>
</dbReference>
<keyword evidence="11" id="KW-0472">Membrane</keyword>
<evidence type="ECO:0000256" key="4">
    <source>
        <dbReference type="ARBA" id="ARBA00010790"/>
    </source>
</evidence>
<dbReference type="PANTHER" id="PTHR46056">
    <property type="entry name" value="LONG-CHAIN-ALCOHOL OXIDASE"/>
    <property type="match status" value="1"/>
</dbReference>
<dbReference type="VEuPathDB" id="FungiDB:H257_07412"/>
<comment type="similarity">
    <text evidence="4 12">Belongs to the GMC oxidoreductase family.</text>
</comment>
<evidence type="ECO:0000256" key="13">
    <source>
        <dbReference type="PIRSR" id="PIRSR028937-1"/>
    </source>
</evidence>
<comment type="caution">
    <text evidence="16">The sequence shown here is derived from an EMBL/GenBank/DDBJ whole genome shotgun (WGS) entry which is preliminary data.</text>
</comment>
<keyword evidence="9" id="KW-1133">Transmembrane helix</keyword>
<evidence type="ECO:0000256" key="10">
    <source>
        <dbReference type="ARBA" id="ARBA00023002"/>
    </source>
</evidence>